<accession>F0VDJ2</accession>
<feature type="chain" id="PRO_5003258957" evidence="2">
    <location>
        <begin position="28"/>
        <end position="798"/>
    </location>
</feature>
<dbReference type="OrthoDB" id="348743at2759"/>
<feature type="compositionally biased region" description="Basic and acidic residues" evidence="1">
    <location>
        <begin position="47"/>
        <end position="79"/>
    </location>
</feature>
<dbReference type="Proteomes" id="UP000007494">
    <property type="component" value="Chromosome VI"/>
</dbReference>
<dbReference type="InParanoid" id="F0VDJ2"/>
<dbReference type="GeneID" id="13444336"/>
<evidence type="ECO:0000313" key="3">
    <source>
        <dbReference type="EMBL" id="CBZ51785.1"/>
    </source>
</evidence>
<reference evidence="4" key="1">
    <citation type="journal article" date="2012" name="PLoS Pathog.">
        <title>Comparative genomics of the apicomplexan parasites Toxoplasma gondii and Neospora caninum: Coccidia differing in host range and transmission strategy.</title>
        <authorList>
            <person name="Reid A.J."/>
            <person name="Vermont S.J."/>
            <person name="Cotton J.A."/>
            <person name="Harris D."/>
            <person name="Hill-Cawthorne G.A."/>
            <person name="Konen-Waisman S."/>
            <person name="Latham S.M."/>
            <person name="Mourier T."/>
            <person name="Norton R."/>
            <person name="Quail M.A."/>
            <person name="Sanders M."/>
            <person name="Shanmugam D."/>
            <person name="Sohal A."/>
            <person name="Wasmuth J.D."/>
            <person name="Brunk B."/>
            <person name="Grigg M.E."/>
            <person name="Howard J.C."/>
            <person name="Parkinson J."/>
            <person name="Roos D.S."/>
            <person name="Trees A.J."/>
            <person name="Berriman M."/>
            <person name="Pain A."/>
            <person name="Wastling J.M."/>
        </authorList>
    </citation>
    <scope>NUCLEOTIDE SEQUENCE [LARGE SCALE GENOMIC DNA]</scope>
    <source>
        <strain evidence="4">Liverpool</strain>
    </source>
</reference>
<dbReference type="AlphaFoldDB" id="F0VDJ2"/>
<evidence type="ECO:0000313" key="4">
    <source>
        <dbReference type="Proteomes" id="UP000007494"/>
    </source>
</evidence>
<evidence type="ECO:0000256" key="1">
    <source>
        <dbReference type="SAM" id="MobiDB-lite"/>
    </source>
</evidence>
<feature type="compositionally biased region" description="Basic and acidic residues" evidence="1">
    <location>
        <begin position="152"/>
        <end position="167"/>
    </location>
</feature>
<feature type="region of interest" description="Disordered" evidence="1">
    <location>
        <begin position="349"/>
        <end position="423"/>
    </location>
</feature>
<organism evidence="3 4">
    <name type="scientific">Neospora caninum (strain Liverpool)</name>
    <dbReference type="NCBI Taxonomy" id="572307"/>
    <lineage>
        <taxon>Eukaryota</taxon>
        <taxon>Sar</taxon>
        <taxon>Alveolata</taxon>
        <taxon>Apicomplexa</taxon>
        <taxon>Conoidasida</taxon>
        <taxon>Coccidia</taxon>
        <taxon>Eucoccidiorida</taxon>
        <taxon>Eimeriorina</taxon>
        <taxon>Sarcocystidae</taxon>
        <taxon>Neospora</taxon>
    </lineage>
</organism>
<feature type="compositionally biased region" description="Basic residues" evidence="1">
    <location>
        <begin position="369"/>
        <end position="379"/>
    </location>
</feature>
<dbReference type="RefSeq" id="XP_003881818.1">
    <property type="nucleotide sequence ID" value="XM_003881769.1"/>
</dbReference>
<dbReference type="OMA" id="PRCEMEF"/>
<feature type="compositionally biased region" description="Basic residues" evidence="1">
    <location>
        <begin position="789"/>
        <end position="798"/>
    </location>
</feature>
<keyword evidence="2" id="KW-0732">Signal</keyword>
<gene>
    <name evidence="3" type="ORF">NCLIV_015770</name>
</gene>
<feature type="compositionally biased region" description="Basic and acidic residues" evidence="1">
    <location>
        <begin position="766"/>
        <end position="788"/>
    </location>
</feature>
<evidence type="ECO:0000256" key="2">
    <source>
        <dbReference type="SAM" id="SignalP"/>
    </source>
</evidence>
<dbReference type="EMBL" id="FR823387">
    <property type="protein sequence ID" value="CBZ51785.1"/>
    <property type="molecule type" value="Genomic_DNA"/>
</dbReference>
<name>F0VDJ2_NEOCL</name>
<feature type="compositionally biased region" description="Basic and acidic residues" evidence="1">
    <location>
        <begin position="108"/>
        <end position="139"/>
    </location>
</feature>
<dbReference type="eggNOG" id="ENOG502R04D">
    <property type="taxonomic scope" value="Eukaryota"/>
</dbReference>
<sequence length="798" mass="86408">MCLSPFLSCPGCLRVILLGVFDQPVVAMPPSVEDRSRSSASAFAREGGAEERGRAQRTTEECRREDEKRGEGEAGKGPETEDSCSKPALPLFDADGDLLLIRKTASGECRRNQAERKRNVRAKFTEKNAESTVQERETARQCSLSACTGEGETGREGQEPRAARGEAGENATEESEREEGDHEERKAEFRQDRDEAENCYGEERQESDRQVLTNVEDIATLSCGRPGTQRPRCEMEFLSRPAFLSPSSPSASPSRPSASFPACRPPSMSRSIFSPCSPQLISQPFAVCHCASPTTVAVAGRQLWSGGLLLVNFLFEFLLSLVSSSSSGLALAVRASEPSERLPRRAEATLPSLPASQVPPAPEPVSVLSKKRVQRRHAQKATEGETDAGNPSGRKVGEDRGRDRETEEGKEGDEGGEGEDPVERRISLTVLELGCGVGLLGGGLPSLLEAVDCLSFAGKHRQTFRENTDGDKRRLDFASSASSSLSQSSPLSTYFSPPSGRAFCSSSLSPLSVEPGSAYPSSSSALLLRAARPRTRLLEAEALPERSEKEERLGHRVRARGLGTVKLFLTDADEGALSLAASTVWMNGGDLACKEREDEQGLGEAVDAGKTREGAEEGDDEDAGEEGDGDGKRGVRETAFSFQGPRRKRARFPGRLRQAIPSAIPSEADCAHTGADLSSCSGFPGFSFSFGSSEEKRRVNVAVCKLVWGSGQVSLGFPERLQERRMATRETTKILLCGGTHVAGERQASQPTEAKEGRGKTRRRAERQISERSSDKTKRVQAKHEKGMQKKRMSQVCF</sequence>
<feature type="region of interest" description="Disordered" evidence="1">
    <location>
        <begin position="104"/>
        <end position="211"/>
    </location>
</feature>
<feature type="region of interest" description="Disordered" evidence="1">
    <location>
        <begin position="596"/>
        <end position="647"/>
    </location>
</feature>
<dbReference type="VEuPathDB" id="ToxoDB:NCLIV_015770"/>
<feature type="compositionally biased region" description="Basic and acidic residues" evidence="1">
    <location>
        <begin position="395"/>
        <end position="413"/>
    </location>
</feature>
<feature type="region of interest" description="Disordered" evidence="1">
    <location>
        <begin position="30"/>
        <end position="89"/>
    </location>
</feature>
<protein>
    <submittedName>
        <fullName evidence="3">Uncharacterized protein</fullName>
    </submittedName>
</protein>
<keyword evidence="4" id="KW-1185">Reference proteome</keyword>
<feature type="compositionally biased region" description="Basic and acidic residues" evidence="1">
    <location>
        <begin position="179"/>
        <end position="193"/>
    </location>
</feature>
<feature type="compositionally biased region" description="Acidic residues" evidence="1">
    <location>
        <begin position="616"/>
        <end position="628"/>
    </location>
</feature>
<proteinExistence type="predicted"/>
<feature type="signal peptide" evidence="2">
    <location>
        <begin position="1"/>
        <end position="27"/>
    </location>
</feature>
<feature type="region of interest" description="Disordered" evidence="1">
    <location>
        <begin position="740"/>
        <end position="798"/>
    </location>
</feature>